<feature type="domain" description="FAD/NAD(P)-binding" evidence="8">
    <location>
        <begin position="5"/>
        <end position="292"/>
    </location>
</feature>
<dbReference type="PANTHER" id="PTHR48105">
    <property type="entry name" value="THIOREDOXIN REDUCTASE 1-RELATED-RELATED"/>
    <property type="match status" value="1"/>
</dbReference>
<dbReference type="InterPro" id="IPR023753">
    <property type="entry name" value="FAD/NAD-binding_dom"/>
</dbReference>
<dbReference type="EMBL" id="JADIMY010000086">
    <property type="protein sequence ID" value="MBO8427765.1"/>
    <property type="molecule type" value="Genomic_DNA"/>
</dbReference>
<evidence type="ECO:0000256" key="1">
    <source>
        <dbReference type="ARBA" id="ARBA00001974"/>
    </source>
</evidence>
<dbReference type="PRINTS" id="PR00469">
    <property type="entry name" value="PNDRDTASEII"/>
</dbReference>
<evidence type="ECO:0000256" key="3">
    <source>
        <dbReference type="ARBA" id="ARBA00022630"/>
    </source>
</evidence>
<dbReference type="InterPro" id="IPR008255">
    <property type="entry name" value="Pyr_nucl-diS_OxRdtase_2_AS"/>
</dbReference>
<keyword evidence="7" id="KW-0676">Redox-active center</keyword>
<evidence type="ECO:0000256" key="4">
    <source>
        <dbReference type="ARBA" id="ARBA00022827"/>
    </source>
</evidence>
<reference evidence="9" key="2">
    <citation type="journal article" date="2021" name="PeerJ">
        <title>Extensive microbial diversity within the chicken gut microbiome revealed by metagenomics and culture.</title>
        <authorList>
            <person name="Gilroy R."/>
            <person name="Ravi A."/>
            <person name="Getino M."/>
            <person name="Pursley I."/>
            <person name="Horton D.L."/>
            <person name="Alikhan N.F."/>
            <person name="Baker D."/>
            <person name="Gharbi K."/>
            <person name="Hall N."/>
            <person name="Watson M."/>
            <person name="Adriaenssens E.M."/>
            <person name="Foster-Nyarko E."/>
            <person name="Jarju S."/>
            <person name="Secka A."/>
            <person name="Antonio M."/>
            <person name="Oren A."/>
            <person name="Chaudhuri R.R."/>
            <person name="La Ragione R."/>
            <person name="Hildebrand F."/>
            <person name="Pallen M.J."/>
        </authorList>
    </citation>
    <scope>NUCLEOTIDE SEQUENCE</scope>
    <source>
        <strain evidence="9">11159</strain>
    </source>
</reference>
<sequence>MKEIYDLIIIGAGPSGVSAAIYSNRSGLKTLVIEKNAIGGQVINAYEIENYPGFPKVHGFDLALSFSEQLKYNEIKVEYDEVISVIKQEDDIFKIITKSSREFYSKYVVLALGSNPKKLGINKEDEFIGKGVSYCATCDGAFYRNKDVAVIGGGNSAITEAIYLSEITNKVYVIVRNKLRADNVEISRMKNRKNIEVLEGFQIKELLGNEVLNGVLLTNNDGSMIRKLDVSGIFIYIGQLPPTKFLSNLNILNKDGYIEVNEHYETKVKNLYAIGDVIPKHLRQIVNAVSDGALVIDNIKNINNF</sequence>
<evidence type="ECO:0000256" key="6">
    <source>
        <dbReference type="ARBA" id="ARBA00023157"/>
    </source>
</evidence>
<dbReference type="InterPro" id="IPR050097">
    <property type="entry name" value="Ferredoxin-NADP_redctase_2"/>
</dbReference>
<evidence type="ECO:0000256" key="7">
    <source>
        <dbReference type="ARBA" id="ARBA00023284"/>
    </source>
</evidence>
<name>A0A9D9DKE5_9BACL</name>
<evidence type="ECO:0000313" key="9">
    <source>
        <dbReference type="EMBL" id="MBO8427765.1"/>
    </source>
</evidence>
<keyword evidence="5" id="KW-0560">Oxidoreductase</keyword>
<comment type="cofactor">
    <cofactor evidence="1">
        <name>FAD</name>
        <dbReference type="ChEBI" id="CHEBI:57692"/>
    </cofactor>
</comment>
<organism evidence="9 10">
    <name type="scientific">Candidatus Onthovivens merdipullorum</name>
    <dbReference type="NCBI Taxonomy" id="2840889"/>
    <lineage>
        <taxon>Bacteria</taxon>
        <taxon>Bacillati</taxon>
        <taxon>Bacillota</taxon>
        <taxon>Bacilli</taxon>
        <taxon>Bacillales</taxon>
        <taxon>Candidatus Onthovivens</taxon>
    </lineage>
</organism>
<proteinExistence type="predicted"/>
<dbReference type="PRINTS" id="PR00368">
    <property type="entry name" value="FADPNR"/>
</dbReference>
<evidence type="ECO:0000256" key="2">
    <source>
        <dbReference type="ARBA" id="ARBA00011738"/>
    </source>
</evidence>
<evidence type="ECO:0000259" key="8">
    <source>
        <dbReference type="Pfam" id="PF07992"/>
    </source>
</evidence>
<dbReference type="InterPro" id="IPR036188">
    <property type="entry name" value="FAD/NAD-bd_sf"/>
</dbReference>
<dbReference type="Pfam" id="PF07992">
    <property type="entry name" value="Pyr_redox_2"/>
    <property type="match status" value="1"/>
</dbReference>
<dbReference type="Gene3D" id="3.50.50.60">
    <property type="entry name" value="FAD/NAD(P)-binding domain"/>
    <property type="match status" value="2"/>
</dbReference>
<keyword evidence="3" id="KW-0285">Flavoprotein</keyword>
<evidence type="ECO:0000256" key="5">
    <source>
        <dbReference type="ARBA" id="ARBA00023002"/>
    </source>
</evidence>
<dbReference type="Proteomes" id="UP000823613">
    <property type="component" value="Unassembled WGS sequence"/>
</dbReference>
<reference evidence="9" key="1">
    <citation type="submission" date="2020-10" db="EMBL/GenBank/DDBJ databases">
        <authorList>
            <person name="Gilroy R."/>
        </authorList>
    </citation>
    <scope>NUCLEOTIDE SEQUENCE</scope>
    <source>
        <strain evidence="9">11159</strain>
    </source>
</reference>
<dbReference type="AlphaFoldDB" id="A0A9D9DKE5"/>
<comment type="caution">
    <text evidence="9">The sequence shown here is derived from an EMBL/GenBank/DDBJ whole genome shotgun (WGS) entry which is preliminary data.</text>
</comment>
<evidence type="ECO:0000313" key="10">
    <source>
        <dbReference type="Proteomes" id="UP000823613"/>
    </source>
</evidence>
<gene>
    <name evidence="9" type="ORF">IAC58_04360</name>
</gene>
<keyword evidence="4" id="KW-0274">FAD</keyword>
<protein>
    <submittedName>
        <fullName evidence="9">FAD-dependent oxidoreductase</fullName>
    </submittedName>
</protein>
<dbReference type="GO" id="GO:0016668">
    <property type="term" value="F:oxidoreductase activity, acting on a sulfur group of donors, NAD(P) as acceptor"/>
    <property type="evidence" value="ECO:0007669"/>
    <property type="project" value="UniProtKB-ARBA"/>
</dbReference>
<accession>A0A9D9DKE5</accession>
<keyword evidence="6" id="KW-1015">Disulfide bond</keyword>
<dbReference type="SUPFAM" id="SSF51905">
    <property type="entry name" value="FAD/NAD(P)-binding domain"/>
    <property type="match status" value="2"/>
</dbReference>
<comment type="subunit">
    <text evidence="2">Homodimer.</text>
</comment>
<dbReference type="PROSITE" id="PS00573">
    <property type="entry name" value="PYRIDINE_REDOX_2"/>
    <property type="match status" value="1"/>
</dbReference>